<evidence type="ECO:0000313" key="2">
    <source>
        <dbReference type="EMBL" id="QIE58116.1"/>
    </source>
</evidence>
<reference evidence="2 3" key="1">
    <citation type="submission" date="2020-02" db="EMBL/GenBank/DDBJ databases">
        <title>Complete genome sequence of Flavobacteriaceae bacterium.</title>
        <authorList>
            <person name="Kim S.-J."/>
            <person name="Kim Y.-S."/>
            <person name="Kim K.-H."/>
        </authorList>
    </citation>
    <scope>NUCLEOTIDE SEQUENCE [LARGE SCALE GENOMIC DNA]</scope>
    <source>
        <strain evidence="2 3">RR4-40</strain>
    </source>
</reference>
<keyword evidence="3" id="KW-1185">Reference proteome</keyword>
<evidence type="ECO:0000256" key="1">
    <source>
        <dbReference type="SAM" id="SignalP"/>
    </source>
</evidence>
<feature type="chain" id="PRO_5026321158" evidence="1">
    <location>
        <begin position="19"/>
        <end position="144"/>
    </location>
</feature>
<dbReference type="InterPro" id="IPR018673">
    <property type="entry name" value="DUF2141"/>
</dbReference>
<dbReference type="Pfam" id="PF09912">
    <property type="entry name" value="DUF2141"/>
    <property type="match status" value="1"/>
</dbReference>
<dbReference type="Proteomes" id="UP000505306">
    <property type="component" value="Chromosome"/>
</dbReference>
<keyword evidence="1" id="KW-0732">Signal</keyword>
<sequence length="144" mass="15506">MKAIITTVLVLLAAYANAQMEVSYTEEVEGTTITITVPVNSDKGEIIAGLYNETSFLKSAPLQGASSGIKDGIATLTFTGVTPGVYGITIFHDTNNNKRMDFEPSGMPKENYGVSNNVMSFGPPQWADAKFEVASDAIEMEIRM</sequence>
<dbReference type="AlphaFoldDB" id="A0A6G6GHQ2"/>
<evidence type="ECO:0000313" key="3">
    <source>
        <dbReference type="Proteomes" id="UP000505306"/>
    </source>
</evidence>
<name>A0A6G6GHQ2_9FLAO</name>
<dbReference type="KEGG" id="mgel:G5B37_00595"/>
<accession>A0A6G6GHQ2</accession>
<dbReference type="EMBL" id="CP049057">
    <property type="protein sequence ID" value="QIE58116.1"/>
    <property type="molecule type" value="Genomic_DNA"/>
</dbReference>
<organism evidence="2 3">
    <name type="scientific">Rasiella rasia</name>
    <dbReference type="NCBI Taxonomy" id="2744027"/>
    <lineage>
        <taxon>Bacteria</taxon>
        <taxon>Pseudomonadati</taxon>
        <taxon>Bacteroidota</taxon>
        <taxon>Flavobacteriia</taxon>
        <taxon>Flavobacteriales</taxon>
        <taxon>Flavobacteriaceae</taxon>
        <taxon>Rasiella</taxon>
    </lineage>
</organism>
<dbReference type="RefSeq" id="WP_164678114.1">
    <property type="nucleotide sequence ID" value="NZ_CP049057.1"/>
</dbReference>
<feature type="signal peptide" evidence="1">
    <location>
        <begin position="1"/>
        <end position="18"/>
    </location>
</feature>
<gene>
    <name evidence="2" type="ORF">G5B37_00595</name>
</gene>
<protein>
    <submittedName>
        <fullName evidence="2">DUF2141 domain-containing protein</fullName>
    </submittedName>
</protein>
<proteinExistence type="predicted"/>